<dbReference type="Gene3D" id="3.20.20.80">
    <property type="entry name" value="Glycosidases"/>
    <property type="match status" value="1"/>
</dbReference>
<protein>
    <recommendedName>
        <fullName evidence="3">Chitinase (Glycosyl hydrolase family 18)</fullName>
    </recommendedName>
</protein>
<dbReference type="PANTHER" id="PTHR42976:SF1">
    <property type="entry name" value="GH18 DOMAIN-CONTAINING PROTEIN-RELATED"/>
    <property type="match status" value="1"/>
</dbReference>
<dbReference type="InterPro" id="IPR017853">
    <property type="entry name" value="GH"/>
</dbReference>
<sequence length="381" mass="39749">MCHFWIFQHAGWVLRPVSENGQKLILTQEKALKANMIKGIAAGLLCAVIAACGGGASDPVGVSQKKMSNAAVVAKGFIFSPYKDLTVNMNWNTNGISTNVTGSLQPILTVMPGKLNTLTWAFATGECGSENWAGLTPSQVAGANVQAAVNAGKSYIVSTGGAAGSFTCGSDAGFSKFIQTYYSTNMLGVDFDIEAGQSQDDINNLIQRVIVAQRTYPNLRFSFTIATLGGNSPQSLGGAGVMVMNAIQAAGLTNYAINLMTMDYGSSIPGNCVVGSSGSCDMGQSAVQAAINLHGYYGVPYSQIELTPMIGGNDTQDEVFTTADVATVASFATQNGLAGVHFWSFDRDNDCAPGYASPTCNSYGQAGTLGFTNQFIAQLGL</sequence>
<dbReference type="SUPFAM" id="SSF51445">
    <property type="entry name" value="(Trans)glycosidases"/>
    <property type="match status" value="1"/>
</dbReference>
<comment type="caution">
    <text evidence="1">The sequence shown here is derived from an EMBL/GenBank/DDBJ whole genome shotgun (WGS) entry which is preliminary data.</text>
</comment>
<dbReference type="AlphaFoldDB" id="A0A7Z0B224"/>
<evidence type="ECO:0008006" key="3">
    <source>
        <dbReference type="Google" id="ProtNLM"/>
    </source>
</evidence>
<dbReference type="Proteomes" id="UP000572540">
    <property type="component" value="Unassembled WGS sequence"/>
</dbReference>
<accession>A0A7Z0B224</accession>
<dbReference type="RefSeq" id="WP_373565722.1">
    <property type="nucleotide sequence ID" value="NZ_JACCAU010000001.1"/>
</dbReference>
<gene>
    <name evidence="1" type="ORF">GGD41_004230</name>
</gene>
<name>A0A7Z0B224_9BURK</name>
<organism evidence="1 2">
    <name type="scientific">Paraburkholderia bryophila</name>
    <dbReference type="NCBI Taxonomy" id="420952"/>
    <lineage>
        <taxon>Bacteria</taxon>
        <taxon>Pseudomonadati</taxon>
        <taxon>Pseudomonadota</taxon>
        <taxon>Betaproteobacteria</taxon>
        <taxon>Burkholderiales</taxon>
        <taxon>Burkholderiaceae</taxon>
        <taxon>Paraburkholderia</taxon>
    </lineage>
</organism>
<proteinExistence type="predicted"/>
<evidence type="ECO:0000313" key="2">
    <source>
        <dbReference type="Proteomes" id="UP000572540"/>
    </source>
</evidence>
<dbReference type="InterPro" id="IPR052750">
    <property type="entry name" value="GH18_Chitinase"/>
</dbReference>
<dbReference type="EMBL" id="JACCAU010000001">
    <property type="protein sequence ID" value="NYH17002.1"/>
    <property type="molecule type" value="Genomic_DNA"/>
</dbReference>
<evidence type="ECO:0000313" key="1">
    <source>
        <dbReference type="EMBL" id="NYH17002.1"/>
    </source>
</evidence>
<dbReference type="PANTHER" id="PTHR42976">
    <property type="entry name" value="BIFUNCTIONAL CHITINASE/LYSOZYME-RELATED"/>
    <property type="match status" value="1"/>
</dbReference>
<reference evidence="1 2" key="1">
    <citation type="submission" date="2020-07" db="EMBL/GenBank/DDBJ databases">
        <title>Exploring microbial biodiversity for novel pathways involved in the catabolism of aromatic compounds derived from lignin.</title>
        <authorList>
            <person name="Elkins J."/>
        </authorList>
    </citation>
    <scope>NUCLEOTIDE SEQUENCE [LARGE SCALE GENOMIC DNA]</scope>
    <source>
        <strain evidence="1 2">H2C3B</strain>
    </source>
</reference>